<dbReference type="EMBL" id="HACM01005067">
    <property type="protein sequence ID" value="CRZ05509.1"/>
    <property type="molecule type" value="Transcribed_RNA"/>
</dbReference>
<feature type="region of interest" description="Disordered" evidence="1">
    <location>
        <begin position="139"/>
        <end position="169"/>
    </location>
</feature>
<feature type="compositionally biased region" description="Polar residues" evidence="1">
    <location>
        <begin position="27"/>
        <end position="43"/>
    </location>
</feature>
<feature type="compositionally biased region" description="Polar residues" evidence="1">
    <location>
        <begin position="157"/>
        <end position="169"/>
    </location>
</feature>
<feature type="region of interest" description="Disordered" evidence="1">
    <location>
        <begin position="181"/>
        <end position="200"/>
    </location>
</feature>
<dbReference type="AlphaFoldDB" id="A0A0H5RAL7"/>
<protein>
    <submittedName>
        <fullName evidence="2">Uncharacterized protein</fullName>
    </submittedName>
</protein>
<evidence type="ECO:0000256" key="1">
    <source>
        <dbReference type="SAM" id="MobiDB-lite"/>
    </source>
</evidence>
<feature type="region of interest" description="Disordered" evidence="1">
    <location>
        <begin position="27"/>
        <end position="98"/>
    </location>
</feature>
<organism evidence="2">
    <name type="scientific">Spongospora subterranea</name>
    <dbReference type="NCBI Taxonomy" id="70186"/>
    <lineage>
        <taxon>Eukaryota</taxon>
        <taxon>Sar</taxon>
        <taxon>Rhizaria</taxon>
        <taxon>Endomyxa</taxon>
        <taxon>Phytomyxea</taxon>
        <taxon>Plasmodiophorida</taxon>
        <taxon>Plasmodiophoridae</taxon>
        <taxon>Spongospora</taxon>
    </lineage>
</organism>
<evidence type="ECO:0000313" key="2">
    <source>
        <dbReference type="EMBL" id="CRZ05509.1"/>
    </source>
</evidence>
<sequence length="200" mass="21974">MAKYSSDRNAEIPLIAKWQKVPLLTPNGSRCRQSPAVSPTVNSEPDCGERGDEGKRCRRRASTSIATDRSKNPKLLAKNGRRNRSELTPADNRKGGPVYEQTSSIELLTPTNLFIDQAANVHKSIRILLPSFMTSIERSEQTRPINDSGHIEDSNDAENQSDGKTQSNLAEVLFGRTADNFMAEDPSDCTAENIMAEGPS</sequence>
<feature type="non-terminal residue" evidence="2">
    <location>
        <position position="200"/>
    </location>
</feature>
<accession>A0A0H5RAL7</accession>
<name>A0A0H5RAL7_9EUKA</name>
<proteinExistence type="predicted"/>
<reference evidence="2" key="1">
    <citation type="submission" date="2015-04" db="EMBL/GenBank/DDBJ databases">
        <title>The genome sequence of the plant pathogenic Rhizarian Plasmodiophora brassicae reveals insights in its biotrophic life cycle and the origin of chitin synthesis.</title>
        <authorList>
            <person name="Schwelm A."/>
            <person name="Fogelqvist J."/>
            <person name="Knaust A."/>
            <person name="Julke S."/>
            <person name="Lilja T."/>
            <person name="Dhandapani V."/>
            <person name="Bonilla-Rosso G."/>
            <person name="Karlsson M."/>
            <person name="Shevchenko A."/>
            <person name="Choi S.R."/>
            <person name="Kim H.G."/>
            <person name="Park J.Y."/>
            <person name="Lim Y.P."/>
            <person name="Ludwig-Muller J."/>
            <person name="Dixelius C."/>
        </authorList>
    </citation>
    <scope>NUCLEOTIDE SEQUENCE</scope>
    <source>
        <tissue evidence="2">Potato root galls</tissue>
    </source>
</reference>